<name>A0A9E7IK30_9LILI</name>
<evidence type="ECO:0000313" key="2">
    <source>
        <dbReference type="EMBL" id="URE49197.1"/>
    </source>
</evidence>
<dbReference type="Proteomes" id="UP001055439">
    <property type="component" value="Chromosome 9"/>
</dbReference>
<feature type="region of interest" description="Disordered" evidence="1">
    <location>
        <begin position="94"/>
        <end position="114"/>
    </location>
</feature>
<gene>
    <name evidence="2" type="ORF">MUK42_25962</name>
</gene>
<accession>A0A9E7IK30</accession>
<evidence type="ECO:0000313" key="3">
    <source>
        <dbReference type="Proteomes" id="UP001055439"/>
    </source>
</evidence>
<proteinExistence type="predicted"/>
<evidence type="ECO:0000256" key="1">
    <source>
        <dbReference type="SAM" id="MobiDB-lite"/>
    </source>
</evidence>
<protein>
    <submittedName>
        <fullName evidence="2">Uncharacterized protein</fullName>
    </submittedName>
</protein>
<sequence>MKWLPAHILYIEHSNDGPSLIPCFPSLRGLLYRCHRAVKQQVRSQASVVSSSPVPREHVYFQPLLYVPTLLHPHAAPSVPPSCCVYAGASNKQVEPRKLKQQHHRPRHRLSSTP</sequence>
<dbReference type="EMBL" id="CP097511">
    <property type="protein sequence ID" value="URE49197.1"/>
    <property type="molecule type" value="Genomic_DNA"/>
</dbReference>
<reference evidence="2" key="1">
    <citation type="submission" date="2022-05" db="EMBL/GenBank/DDBJ databases">
        <title>The Musa troglodytarum L. genome provides insights into the mechanism of non-climacteric behaviour and enrichment of carotenoids.</title>
        <authorList>
            <person name="Wang J."/>
        </authorList>
    </citation>
    <scope>NUCLEOTIDE SEQUENCE</scope>
    <source>
        <tissue evidence="2">Leaf</tissue>
    </source>
</reference>
<feature type="compositionally biased region" description="Basic residues" evidence="1">
    <location>
        <begin position="99"/>
        <end position="114"/>
    </location>
</feature>
<organism evidence="2 3">
    <name type="scientific">Musa troglodytarum</name>
    <name type="common">fe'i banana</name>
    <dbReference type="NCBI Taxonomy" id="320322"/>
    <lineage>
        <taxon>Eukaryota</taxon>
        <taxon>Viridiplantae</taxon>
        <taxon>Streptophyta</taxon>
        <taxon>Embryophyta</taxon>
        <taxon>Tracheophyta</taxon>
        <taxon>Spermatophyta</taxon>
        <taxon>Magnoliopsida</taxon>
        <taxon>Liliopsida</taxon>
        <taxon>Zingiberales</taxon>
        <taxon>Musaceae</taxon>
        <taxon>Musa</taxon>
    </lineage>
</organism>
<keyword evidence="3" id="KW-1185">Reference proteome</keyword>
<dbReference type="AlphaFoldDB" id="A0A9E7IK30"/>